<feature type="domain" description="Serine/threonine specific protein phosphatases" evidence="1">
    <location>
        <begin position="64"/>
        <end position="69"/>
    </location>
</feature>
<gene>
    <name evidence="2" type="ORF">LZ480_08720</name>
</gene>
<dbReference type="PROSITE" id="PS00125">
    <property type="entry name" value="SER_THR_PHOSPHATASE"/>
    <property type="match status" value="1"/>
</dbReference>
<dbReference type="InterPro" id="IPR029052">
    <property type="entry name" value="Metallo-depent_PP-like"/>
</dbReference>
<accession>A0ABS9UCD2</accession>
<evidence type="ECO:0000313" key="3">
    <source>
        <dbReference type="Proteomes" id="UP001316087"/>
    </source>
</evidence>
<dbReference type="CDD" id="cd00144">
    <property type="entry name" value="MPP_PPP_family"/>
    <property type="match status" value="1"/>
</dbReference>
<dbReference type="SUPFAM" id="SSF56300">
    <property type="entry name" value="Metallo-dependent phosphatases"/>
    <property type="match status" value="1"/>
</dbReference>
<dbReference type="PANTHER" id="PTHR42850">
    <property type="entry name" value="METALLOPHOSPHOESTERASE"/>
    <property type="match status" value="1"/>
</dbReference>
<proteinExistence type="predicted"/>
<dbReference type="InterPro" id="IPR050126">
    <property type="entry name" value="Ap4A_hydrolase"/>
</dbReference>
<name>A0ABS9UCD2_9BACL</name>
<keyword evidence="3" id="KW-1185">Reference proteome</keyword>
<evidence type="ECO:0000313" key="2">
    <source>
        <dbReference type="EMBL" id="MCH7321974.1"/>
    </source>
</evidence>
<dbReference type="RefSeq" id="WP_241369021.1">
    <property type="nucleotide sequence ID" value="NZ_JAKZFC010000002.1"/>
</dbReference>
<dbReference type="Gene3D" id="3.60.21.10">
    <property type="match status" value="1"/>
</dbReference>
<comment type="caution">
    <text evidence="2">The sequence shown here is derived from an EMBL/GenBank/DDBJ whole genome shotgun (WGS) entry which is preliminary data.</text>
</comment>
<evidence type="ECO:0000259" key="1">
    <source>
        <dbReference type="PROSITE" id="PS00125"/>
    </source>
</evidence>
<sequence length="236" mass="27655">MSNLFVVSDIHGHYKHFEELLTYWNPEDILVILGDLIDRGPQSLQVIEKVIELKQSYGDNVVFVKGNHEDMLLNFLNNPMEKQEHYYMNGGKETMQNLLVHLPTYIREKPYILQANEIKQHYKYQLEFLKLAPVYKTIGNVLFTHAGFNSEFATLEETTERDFIWIRKHYEITNKTSYINVFGHTPLTYIHESNDVWLSDDKRYIAIDGGCYMSGQLNAVLLNQQGELLELYKVQS</sequence>
<reference evidence="2 3" key="1">
    <citation type="submission" date="2022-03" db="EMBL/GenBank/DDBJ databases">
        <authorList>
            <person name="Jo J.-H."/>
            <person name="Im W.-T."/>
        </authorList>
    </citation>
    <scope>NUCLEOTIDE SEQUENCE [LARGE SCALE GENOMIC DNA]</scope>
    <source>
        <strain evidence="2 3">MA9</strain>
    </source>
</reference>
<dbReference type="EMBL" id="JAKZFC010000002">
    <property type="protein sequence ID" value="MCH7321974.1"/>
    <property type="molecule type" value="Genomic_DNA"/>
</dbReference>
<dbReference type="Proteomes" id="UP001316087">
    <property type="component" value="Unassembled WGS sequence"/>
</dbReference>
<protein>
    <submittedName>
        <fullName evidence="2">Serine/threonine protein phosphatase</fullName>
    </submittedName>
</protein>
<dbReference type="InterPro" id="IPR006186">
    <property type="entry name" value="Ser/Thr-sp_prot-phosphatase"/>
</dbReference>
<dbReference type="Pfam" id="PF00149">
    <property type="entry name" value="Metallophos"/>
    <property type="match status" value="1"/>
</dbReference>
<organism evidence="2 3">
    <name type="scientific">Solibacillus palustris</name>
    <dbReference type="NCBI Taxonomy" id="2908203"/>
    <lineage>
        <taxon>Bacteria</taxon>
        <taxon>Bacillati</taxon>
        <taxon>Bacillota</taxon>
        <taxon>Bacilli</taxon>
        <taxon>Bacillales</taxon>
        <taxon>Caryophanaceae</taxon>
        <taxon>Solibacillus</taxon>
    </lineage>
</organism>
<dbReference type="InterPro" id="IPR004843">
    <property type="entry name" value="Calcineurin-like_PHP"/>
</dbReference>
<dbReference type="PANTHER" id="PTHR42850:SF4">
    <property type="entry name" value="ZINC-DEPENDENT ENDOPOLYPHOSPHATASE"/>
    <property type="match status" value="1"/>
</dbReference>